<evidence type="ECO:0000259" key="2">
    <source>
        <dbReference type="Pfam" id="PF20415"/>
    </source>
</evidence>
<evidence type="ECO:0000313" key="3">
    <source>
        <dbReference type="EMBL" id="KIK61691.1"/>
    </source>
</evidence>
<protein>
    <recommendedName>
        <fullName evidence="2">DUF6699 domain-containing protein</fullName>
    </recommendedName>
</protein>
<dbReference type="Pfam" id="PF20415">
    <property type="entry name" value="DUF6699"/>
    <property type="match status" value="1"/>
</dbReference>
<evidence type="ECO:0000256" key="1">
    <source>
        <dbReference type="SAM" id="MobiDB-lite"/>
    </source>
</evidence>
<dbReference type="AlphaFoldDB" id="A0A0D0C0G4"/>
<dbReference type="EMBL" id="KN834770">
    <property type="protein sequence ID" value="KIK61691.1"/>
    <property type="molecule type" value="Genomic_DNA"/>
</dbReference>
<evidence type="ECO:0000313" key="4">
    <source>
        <dbReference type="Proteomes" id="UP000053593"/>
    </source>
</evidence>
<accession>A0A0D0C0G4</accession>
<organism evidence="3 4">
    <name type="scientific">Collybiopsis luxurians FD-317 M1</name>
    <dbReference type="NCBI Taxonomy" id="944289"/>
    <lineage>
        <taxon>Eukaryota</taxon>
        <taxon>Fungi</taxon>
        <taxon>Dikarya</taxon>
        <taxon>Basidiomycota</taxon>
        <taxon>Agaricomycotina</taxon>
        <taxon>Agaricomycetes</taxon>
        <taxon>Agaricomycetidae</taxon>
        <taxon>Agaricales</taxon>
        <taxon>Marasmiineae</taxon>
        <taxon>Omphalotaceae</taxon>
        <taxon>Collybiopsis</taxon>
        <taxon>Collybiopsis luxurians</taxon>
    </lineage>
</organism>
<feature type="domain" description="DUF6699" evidence="2">
    <location>
        <begin position="143"/>
        <end position="245"/>
    </location>
</feature>
<proteinExistence type="predicted"/>
<keyword evidence="4" id="KW-1185">Reference proteome</keyword>
<sequence length="258" mass="28572">MPSSVGHDSYSIPPHRSRRLAGARRYAASDTELSLPSTRLQRPELFTRASSSSPYGIYSPSRHVISTAAPLHLSVQPYSGSPLPQSAPPALHYSVSPYAPIPLPSQSNAHGPISLHPLLRAEISSSYLYNNNSAPSSGDFELDVDLSSSPEAIQTALLIATPDVFQPATQPPLPSMTINHPLLPWYITVHRSVSEHVTVLDVLHAICQDLSKRVERSDRHRGGRDGRRRRIEFLQGRNRFRGLREVNRGEDVWELITL</sequence>
<dbReference type="InterPro" id="IPR046522">
    <property type="entry name" value="DUF6699"/>
</dbReference>
<reference evidence="3 4" key="1">
    <citation type="submission" date="2014-04" db="EMBL/GenBank/DDBJ databases">
        <title>Evolutionary Origins and Diversification of the Mycorrhizal Mutualists.</title>
        <authorList>
            <consortium name="DOE Joint Genome Institute"/>
            <consortium name="Mycorrhizal Genomics Consortium"/>
            <person name="Kohler A."/>
            <person name="Kuo A."/>
            <person name="Nagy L.G."/>
            <person name="Floudas D."/>
            <person name="Copeland A."/>
            <person name="Barry K.W."/>
            <person name="Cichocki N."/>
            <person name="Veneault-Fourrey C."/>
            <person name="LaButti K."/>
            <person name="Lindquist E.A."/>
            <person name="Lipzen A."/>
            <person name="Lundell T."/>
            <person name="Morin E."/>
            <person name="Murat C."/>
            <person name="Riley R."/>
            <person name="Ohm R."/>
            <person name="Sun H."/>
            <person name="Tunlid A."/>
            <person name="Henrissat B."/>
            <person name="Grigoriev I.V."/>
            <person name="Hibbett D.S."/>
            <person name="Martin F."/>
        </authorList>
    </citation>
    <scope>NUCLEOTIDE SEQUENCE [LARGE SCALE GENOMIC DNA]</scope>
    <source>
        <strain evidence="3 4">FD-317 M1</strain>
    </source>
</reference>
<feature type="region of interest" description="Disordered" evidence="1">
    <location>
        <begin position="1"/>
        <end position="32"/>
    </location>
</feature>
<dbReference type="HOGENOM" id="CLU_1077906_0_0_1"/>
<name>A0A0D0C0G4_9AGAR</name>
<dbReference type="Proteomes" id="UP000053593">
    <property type="component" value="Unassembled WGS sequence"/>
</dbReference>
<dbReference type="OrthoDB" id="3265169at2759"/>
<gene>
    <name evidence="3" type="ORF">GYMLUDRAFT_42711</name>
</gene>